<accession>A0ABS9X6D1</accession>
<organism evidence="2 3">
    <name type="scientific">Colwellia maritima</name>
    <dbReference type="NCBI Taxonomy" id="2912588"/>
    <lineage>
        <taxon>Bacteria</taxon>
        <taxon>Pseudomonadati</taxon>
        <taxon>Pseudomonadota</taxon>
        <taxon>Gammaproteobacteria</taxon>
        <taxon>Alteromonadales</taxon>
        <taxon>Colwelliaceae</taxon>
        <taxon>Colwellia</taxon>
    </lineage>
</organism>
<name>A0ABS9X6D1_9GAMM</name>
<protein>
    <submittedName>
        <fullName evidence="2">Uncharacterized protein</fullName>
    </submittedName>
</protein>
<feature type="transmembrane region" description="Helical" evidence="1">
    <location>
        <begin position="33"/>
        <end position="55"/>
    </location>
</feature>
<evidence type="ECO:0000313" key="3">
    <source>
        <dbReference type="Proteomes" id="UP001139646"/>
    </source>
</evidence>
<proteinExistence type="predicted"/>
<keyword evidence="3" id="KW-1185">Reference proteome</keyword>
<comment type="caution">
    <text evidence="2">The sequence shown here is derived from an EMBL/GenBank/DDBJ whole genome shotgun (WGS) entry which is preliminary data.</text>
</comment>
<gene>
    <name evidence="2" type="ORF">L3081_23500</name>
</gene>
<keyword evidence="1" id="KW-1133">Transmembrane helix</keyword>
<dbReference type="EMBL" id="JAKKSL010000006">
    <property type="protein sequence ID" value="MCI2285800.1"/>
    <property type="molecule type" value="Genomic_DNA"/>
</dbReference>
<keyword evidence="1" id="KW-0472">Membrane</keyword>
<dbReference type="RefSeq" id="WP_242288715.1">
    <property type="nucleotide sequence ID" value="NZ_JAKKSL010000006.1"/>
</dbReference>
<evidence type="ECO:0000256" key="1">
    <source>
        <dbReference type="SAM" id="Phobius"/>
    </source>
</evidence>
<evidence type="ECO:0000313" key="2">
    <source>
        <dbReference type="EMBL" id="MCI2285800.1"/>
    </source>
</evidence>
<reference evidence="2" key="1">
    <citation type="submission" date="2022-01" db="EMBL/GenBank/DDBJ databases">
        <title>Colwellia maritima, isolated from seawater.</title>
        <authorList>
            <person name="Kristyanto S."/>
            <person name="Jung J."/>
            <person name="Jeon C.O."/>
        </authorList>
    </citation>
    <scope>NUCLEOTIDE SEQUENCE</scope>
    <source>
        <strain evidence="2">MSW7</strain>
    </source>
</reference>
<keyword evidence="1" id="KW-0812">Transmembrane</keyword>
<dbReference type="Proteomes" id="UP001139646">
    <property type="component" value="Unassembled WGS sequence"/>
</dbReference>
<sequence>MSNIDEFANLNNDDTAPIQPQKIAKLKPLYRQFTSLLLALLLTIMVIVGLTYALFYQHNVQKSTLEANQLIPIAQELQHIKALHKADELMSDLLFAANAENFVELHKELIAINAQLLEQNSTNTALFQQWLNEYKLTEDIVSRLQDSFTRNQQLKQSSIIQLQLMLLSIQPVIDNQLANQSTLFTQLQTEKVSNKVSYTSATAYAKSVQHLNSLQQLKSLLSDVLLSFEQLDMRTSMASFEHLRVKVAQLLLLHKQVKGIEITQGMVDVNQQFDTFEKIVITEQSALTKWQGYIRLAQGYQDDLTAQQQKIRQLMTSPYVYPQANGKNMIHVFLGKFNVQVSDHNIVTTLTATIGFFLYICVFLLWQIRRKIKVSTQRSIDIIKDVIDKPTANTFANCAETYEIIQLVKSSATSSHSELEFQSLSTQLKSTEQRLSEQVEKTEYAIQLNEKYQLDSKTKDQKKLDTELQHYASIEGAILNIIQRHQLTCIKPELITNNHGLNITTQLSLLCQRLAQFRLALTVQSAKSRLELGDINLLTELHAILFNKQQEQLINNNQLVVSFDEQLLNEVKIDFRLFQQLISLFIDISLADRNEAQLLLQVQLLDKSVGRQLVCFSAKVKVKSLKVLPDLVTQLVRSQSTLITASSSVEVFSILLAKQYGGNVVAQLVDEGYQLNFELPLAIASSIAIFDNVTLNNAKVILLSNNGVLAELIEKTVLSAKGKFERLAVIESIEHYLSAKYLNLHKLDVLVISSDMAFSHLDYIKDKLTQLPHSMQPKLMVLQSHNLKYEHFGFYAQAEHILCKDTFIENIIQLLANDEQDNQLFGCEPFVDNQYQPTQLPLLLGVKSPQHYQNLQRLLQWLGFYVQIVSHESRQETFWKTGQYSLLITEFVETAFLEMKNTPKIDIGVFDLSNSMPVVNKSHGVYFEHWHKGRLAKESTLLELVEVLSPWLKLKQGVWSKPQNLGSTIKLQSHDDEHDIESELLASLDDRVITQVADILTGDEQTKIFNFSNYLHNQGSVELALFMLG</sequence>
<feature type="transmembrane region" description="Helical" evidence="1">
    <location>
        <begin position="346"/>
        <end position="368"/>
    </location>
</feature>